<evidence type="ECO:0000256" key="8">
    <source>
        <dbReference type="SAM" id="Phobius"/>
    </source>
</evidence>
<keyword evidence="5 8" id="KW-0812">Transmembrane</keyword>
<feature type="transmembrane region" description="Helical" evidence="8">
    <location>
        <begin position="429"/>
        <end position="452"/>
    </location>
</feature>
<feature type="transmembrane region" description="Helical" evidence="8">
    <location>
        <begin position="89"/>
        <end position="108"/>
    </location>
</feature>
<dbReference type="PANTHER" id="PTHR42810">
    <property type="entry name" value="PURINE PERMEASE C1399.01C-RELATED"/>
    <property type="match status" value="1"/>
</dbReference>
<dbReference type="NCBIfam" id="NF037981">
    <property type="entry name" value="NCS2_1"/>
    <property type="match status" value="1"/>
</dbReference>
<dbReference type="NCBIfam" id="TIGR03173">
    <property type="entry name" value="pbuX"/>
    <property type="match status" value="1"/>
</dbReference>
<organism evidence="9 10">
    <name type="scientific">Variovorax humicola</name>
    <dbReference type="NCBI Taxonomy" id="1769758"/>
    <lineage>
        <taxon>Bacteria</taxon>
        <taxon>Pseudomonadati</taxon>
        <taxon>Pseudomonadota</taxon>
        <taxon>Betaproteobacteria</taxon>
        <taxon>Burkholderiales</taxon>
        <taxon>Comamonadaceae</taxon>
        <taxon>Variovorax</taxon>
    </lineage>
</organism>
<comment type="subcellular location">
    <subcellularLocation>
        <location evidence="1">Cell membrane</location>
        <topology evidence="1">Multi-pass membrane protein</topology>
    </subcellularLocation>
</comment>
<dbReference type="NCBIfam" id="TIGR00801">
    <property type="entry name" value="ncs2"/>
    <property type="match status" value="1"/>
</dbReference>
<protein>
    <submittedName>
        <fullName evidence="9">Nucleobase:cation symporter-2 family protein</fullName>
    </submittedName>
</protein>
<evidence type="ECO:0000256" key="4">
    <source>
        <dbReference type="ARBA" id="ARBA00022475"/>
    </source>
</evidence>
<feature type="transmembrane region" description="Helical" evidence="8">
    <location>
        <begin position="192"/>
        <end position="208"/>
    </location>
</feature>
<feature type="transmembrane region" description="Helical" evidence="8">
    <location>
        <begin position="145"/>
        <end position="167"/>
    </location>
</feature>
<dbReference type="PANTHER" id="PTHR42810:SF4">
    <property type="entry name" value="URIC ACID TRANSPORTER UACT"/>
    <property type="match status" value="1"/>
</dbReference>
<keyword evidence="6 8" id="KW-1133">Transmembrane helix</keyword>
<dbReference type="RefSeq" id="WP_340367194.1">
    <property type="nucleotide sequence ID" value="NZ_JBBKZV010000030.1"/>
</dbReference>
<accession>A0ABU8W7X1</accession>
<feature type="transmembrane region" description="Helical" evidence="8">
    <location>
        <begin position="114"/>
        <end position="133"/>
    </location>
</feature>
<feature type="transmembrane region" description="Helical" evidence="8">
    <location>
        <begin position="264"/>
        <end position="288"/>
    </location>
</feature>
<reference evidence="9 10" key="1">
    <citation type="submission" date="2024-03" db="EMBL/GenBank/DDBJ databases">
        <title>Novel species of the genus Variovorax.</title>
        <authorList>
            <person name="Liu Q."/>
            <person name="Xin Y.-H."/>
        </authorList>
    </citation>
    <scope>NUCLEOTIDE SEQUENCE [LARGE SCALE GENOMIC DNA]</scope>
    <source>
        <strain evidence="9 10">KACC 18501</strain>
    </source>
</reference>
<comment type="similarity">
    <text evidence="2">Belongs to the nucleobase:cation symporter-2 (NCS2) (TC 2.A.40) family.</text>
</comment>
<evidence type="ECO:0000256" key="7">
    <source>
        <dbReference type="ARBA" id="ARBA00023136"/>
    </source>
</evidence>
<keyword evidence="7 8" id="KW-0472">Membrane</keyword>
<proteinExistence type="inferred from homology"/>
<keyword evidence="4" id="KW-1003">Cell membrane</keyword>
<dbReference type="Proteomes" id="UP001363010">
    <property type="component" value="Unassembled WGS sequence"/>
</dbReference>
<dbReference type="Pfam" id="PF00860">
    <property type="entry name" value="Xan_ur_permease"/>
    <property type="match status" value="1"/>
</dbReference>
<evidence type="ECO:0000256" key="3">
    <source>
        <dbReference type="ARBA" id="ARBA00022448"/>
    </source>
</evidence>
<feature type="transmembrane region" description="Helical" evidence="8">
    <location>
        <begin position="215"/>
        <end position="235"/>
    </location>
</feature>
<sequence length="473" mass="49029">MRTPTTTGAGDNTTRDAVDQKVPLPRCAALGLQHVLVMYAGTVAVPLIVGGALGLSKADIAFLINADLLAAGIATLIQALGIRGFGIRMPVMMGVTFASVGPMIAIGLDPSLNIQAIYGATIAAGIFGIVAAPMMGRLLGVFPPLVTGTVITLIGVSLMGVAINWAAGGQPSSTRMVEGVSHAIANPDYGDPAKLAIAALVLAVVLLITRYGRGLWANIAVLLGIIAGVVVSLALGRMNFDGIQDVGWLAVTTPFHFGMPRFEFPAIASMCIVMMITLVESTGMFLALGEITGRRMTPDLLTRGLRADGLGTVIGGIFNTFPYTSFSQNVGLVTVTGVRSRYVAAMGGVFLILLALFPKIAHVVASVPSFVLGGAGVVMFGMVAATGVRILGSIDYAKNKHALYVIAISIGLGLIPTLSPTFFQHLPSWTHPITHSGIVLGTCSAVILNLFYHGVLSKEHSFALAASTSHATE</sequence>
<keyword evidence="10" id="KW-1185">Reference proteome</keyword>
<gene>
    <name evidence="9" type="ORF">WKW80_29705</name>
</gene>
<feature type="transmembrane region" description="Helical" evidence="8">
    <location>
        <begin position="403"/>
        <end position="423"/>
    </location>
</feature>
<evidence type="ECO:0000256" key="1">
    <source>
        <dbReference type="ARBA" id="ARBA00004651"/>
    </source>
</evidence>
<dbReference type="PROSITE" id="PS01116">
    <property type="entry name" value="XANTH_URACIL_PERMASE"/>
    <property type="match status" value="1"/>
</dbReference>
<dbReference type="InterPro" id="IPR006042">
    <property type="entry name" value="Xan_ur_permease"/>
</dbReference>
<dbReference type="InterPro" id="IPR006043">
    <property type="entry name" value="NCS2"/>
</dbReference>
<dbReference type="InterPro" id="IPR017588">
    <property type="entry name" value="UacT-like"/>
</dbReference>
<keyword evidence="3" id="KW-0813">Transport</keyword>
<evidence type="ECO:0000313" key="10">
    <source>
        <dbReference type="Proteomes" id="UP001363010"/>
    </source>
</evidence>
<feature type="transmembrane region" description="Helical" evidence="8">
    <location>
        <begin position="370"/>
        <end position="391"/>
    </location>
</feature>
<evidence type="ECO:0000256" key="5">
    <source>
        <dbReference type="ARBA" id="ARBA00022692"/>
    </source>
</evidence>
<dbReference type="EMBL" id="JBBKZV010000030">
    <property type="protein sequence ID" value="MEJ8826154.1"/>
    <property type="molecule type" value="Genomic_DNA"/>
</dbReference>
<evidence type="ECO:0000256" key="2">
    <source>
        <dbReference type="ARBA" id="ARBA00008821"/>
    </source>
</evidence>
<comment type="caution">
    <text evidence="9">The sequence shown here is derived from an EMBL/GenBank/DDBJ whole genome shotgun (WGS) entry which is preliminary data.</text>
</comment>
<feature type="transmembrane region" description="Helical" evidence="8">
    <location>
        <begin position="342"/>
        <end position="364"/>
    </location>
</feature>
<evidence type="ECO:0000256" key="6">
    <source>
        <dbReference type="ARBA" id="ARBA00022989"/>
    </source>
</evidence>
<name>A0ABU8W7X1_9BURK</name>
<feature type="transmembrane region" description="Helical" evidence="8">
    <location>
        <begin position="60"/>
        <end position="82"/>
    </location>
</feature>
<feature type="transmembrane region" description="Helical" evidence="8">
    <location>
        <begin position="36"/>
        <end position="54"/>
    </location>
</feature>
<evidence type="ECO:0000313" key="9">
    <source>
        <dbReference type="EMBL" id="MEJ8826154.1"/>
    </source>
</evidence>